<evidence type="ECO:0000256" key="1">
    <source>
        <dbReference type="SAM" id="MobiDB-lite"/>
    </source>
</evidence>
<dbReference type="Proteomes" id="UP001295444">
    <property type="component" value="Chromosome 06"/>
</dbReference>
<feature type="region of interest" description="Disordered" evidence="1">
    <location>
        <begin position="1"/>
        <end position="48"/>
    </location>
</feature>
<dbReference type="AlphaFoldDB" id="A0AAD1SM62"/>
<evidence type="ECO:0000313" key="2">
    <source>
        <dbReference type="EMBL" id="CAH2301876.1"/>
    </source>
</evidence>
<sequence length="66" mass="7376">MAILMPNSAHGSTSVSEDEAGEPAELRPQPRGRKALFKRQPEPQWATKSDIITMTTDRKTFFSSEL</sequence>
<evidence type="ECO:0000313" key="3">
    <source>
        <dbReference type="Proteomes" id="UP001295444"/>
    </source>
</evidence>
<reference evidence="2" key="1">
    <citation type="submission" date="2022-03" db="EMBL/GenBank/DDBJ databases">
        <authorList>
            <person name="Alioto T."/>
            <person name="Alioto T."/>
            <person name="Gomez Garrido J."/>
        </authorList>
    </citation>
    <scope>NUCLEOTIDE SEQUENCE</scope>
</reference>
<name>A0AAD1SM62_PELCU</name>
<keyword evidence="3" id="KW-1185">Reference proteome</keyword>
<accession>A0AAD1SM62</accession>
<dbReference type="EMBL" id="OW240917">
    <property type="protein sequence ID" value="CAH2301876.1"/>
    <property type="molecule type" value="Genomic_DNA"/>
</dbReference>
<gene>
    <name evidence="2" type="ORF">PECUL_23A036029</name>
</gene>
<protein>
    <submittedName>
        <fullName evidence="2">Uncharacterized protein</fullName>
    </submittedName>
</protein>
<organism evidence="2 3">
    <name type="scientific">Pelobates cultripes</name>
    <name type="common">Western spadefoot toad</name>
    <dbReference type="NCBI Taxonomy" id="61616"/>
    <lineage>
        <taxon>Eukaryota</taxon>
        <taxon>Metazoa</taxon>
        <taxon>Chordata</taxon>
        <taxon>Craniata</taxon>
        <taxon>Vertebrata</taxon>
        <taxon>Euteleostomi</taxon>
        <taxon>Amphibia</taxon>
        <taxon>Batrachia</taxon>
        <taxon>Anura</taxon>
        <taxon>Pelobatoidea</taxon>
        <taxon>Pelobatidae</taxon>
        <taxon>Pelobates</taxon>
    </lineage>
</organism>
<proteinExistence type="predicted"/>